<name>A0A6B0HNZ5_9HELI</name>
<evidence type="ECO:0000313" key="1">
    <source>
        <dbReference type="EMBL" id="MWV69508.1"/>
    </source>
</evidence>
<comment type="caution">
    <text evidence="1">The sequence shown here is derived from an EMBL/GenBank/DDBJ whole genome shotgun (WGS) entry which is preliminary data.</text>
</comment>
<proteinExistence type="predicted"/>
<gene>
    <name evidence="1" type="ORF">DCO61_05670</name>
</gene>
<dbReference type="EMBL" id="QBIU01000001">
    <property type="protein sequence ID" value="MWV69508.1"/>
    <property type="molecule type" value="Genomic_DNA"/>
</dbReference>
<sequence>MSWLALRKSCVLKRFYILESCFKWFVRFYRFYNFLALKLGNLESRF</sequence>
<dbReference type="RefSeq" id="WP_160659311.1">
    <property type="nucleotide sequence ID" value="NZ_JRMP02000019.1"/>
</dbReference>
<organism evidence="1 2">
    <name type="scientific">Helicobacter saguini</name>
    <dbReference type="NCBI Taxonomy" id="1548018"/>
    <lineage>
        <taxon>Bacteria</taxon>
        <taxon>Pseudomonadati</taxon>
        <taxon>Campylobacterota</taxon>
        <taxon>Epsilonproteobacteria</taxon>
        <taxon>Campylobacterales</taxon>
        <taxon>Helicobacteraceae</taxon>
        <taxon>Helicobacter</taxon>
    </lineage>
</organism>
<dbReference type="Proteomes" id="UP000477070">
    <property type="component" value="Unassembled WGS sequence"/>
</dbReference>
<evidence type="ECO:0000313" key="2">
    <source>
        <dbReference type="Proteomes" id="UP000477070"/>
    </source>
</evidence>
<dbReference type="AlphaFoldDB" id="A0A6B0HNZ5"/>
<protein>
    <submittedName>
        <fullName evidence="1">Uncharacterized protein</fullName>
    </submittedName>
</protein>
<accession>A0A6B0HNZ5</accession>
<reference evidence="1 2" key="1">
    <citation type="submission" date="2019-12" db="EMBL/GenBank/DDBJ databases">
        <title>Multi-Generational Helicobacter saguini Isolates.</title>
        <authorList>
            <person name="Mannion A."/>
            <person name="Shen Z."/>
            <person name="Fox J.G."/>
        </authorList>
    </citation>
    <scope>NUCLEOTIDE SEQUENCE [LARGE SCALE GENOMIC DNA]</scope>
    <source>
        <strain evidence="2">16-048 (F4)</strain>
    </source>
</reference>